<dbReference type="InterPro" id="IPR011990">
    <property type="entry name" value="TPR-like_helical_dom_sf"/>
</dbReference>
<name>A0A5C6S6Q7_9BACT</name>
<dbReference type="OrthoDB" id="1039448at2"/>
<dbReference type="Pfam" id="PF03544">
    <property type="entry name" value="TonB_C"/>
    <property type="match status" value="1"/>
</dbReference>
<sequence>MDGEKINGGASAVSRHLYHANNTKKMKVIRSVIYWSLGLSLSATLSAQEAQSDTTIYKALEEPARFPACEQLDTTLAAKAKCAEQALLEFMYDNIRYPQEAREQNLEGQVVVSFVVEKDGSLSNFAVLKDIGGGAGLEVLRVAGAINSAGIKWVPGRKDGKPVRYQYTLPIRFKLEEALPYVLNGRDTIYTTYDTPLNFKGGDDALRAYLETELGYPAVPEDTCIMGRIELQLLVRPSGEVRILDLVDYNDLGFDFWYEAVAAATSTYGRWEPATFEGREVNAAFDLSLPFLPDYGSCKEEVSRYKQANERAQEGAQLFADGETEAGMAKLTEAIEAFPNNAEFLLMRGQAYLDQQMYSEACTDLRTARAISLVTWYDAVLPIICGRR</sequence>
<dbReference type="GO" id="GO:0098797">
    <property type="term" value="C:plasma membrane protein complex"/>
    <property type="evidence" value="ECO:0007669"/>
    <property type="project" value="TreeGrafter"/>
</dbReference>
<dbReference type="AlphaFoldDB" id="A0A5C6S6Q7"/>
<organism evidence="2 3">
    <name type="scientific">Phaeodactylibacter luteus</name>
    <dbReference type="NCBI Taxonomy" id="1564516"/>
    <lineage>
        <taxon>Bacteria</taxon>
        <taxon>Pseudomonadati</taxon>
        <taxon>Bacteroidota</taxon>
        <taxon>Saprospiria</taxon>
        <taxon>Saprospirales</taxon>
        <taxon>Haliscomenobacteraceae</taxon>
        <taxon>Phaeodactylibacter</taxon>
    </lineage>
</organism>
<feature type="domain" description="TonB C-terminal" evidence="1">
    <location>
        <begin position="82"/>
        <end position="182"/>
    </location>
</feature>
<dbReference type="Gene3D" id="3.30.1150.10">
    <property type="match status" value="2"/>
</dbReference>
<dbReference type="SUPFAM" id="SSF74653">
    <property type="entry name" value="TolA/TonB C-terminal domain"/>
    <property type="match status" value="1"/>
</dbReference>
<dbReference type="EMBL" id="VOOR01000001">
    <property type="protein sequence ID" value="TXB70180.1"/>
    <property type="molecule type" value="Genomic_DNA"/>
</dbReference>
<dbReference type="PROSITE" id="PS52015">
    <property type="entry name" value="TONB_CTD"/>
    <property type="match status" value="1"/>
</dbReference>
<proteinExistence type="predicted"/>
<dbReference type="Proteomes" id="UP000321580">
    <property type="component" value="Unassembled WGS sequence"/>
</dbReference>
<reference evidence="2 3" key="1">
    <citation type="submission" date="2019-08" db="EMBL/GenBank/DDBJ databases">
        <title>Genome of Phaeodactylibacter luteus.</title>
        <authorList>
            <person name="Bowman J.P."/>
        </authorList>
    </citation>
    <scope>NUCLEOTIDE SEQUENCE [LARGE SCALE GENOMIC DNA]</scope>
    <source>
        <strain evidence="2 3">KCTC 42180</strain>
    </source>
</reference>
<dbReference type="GO" id="GO:0031992">
    <property type="term" value="F:energy transducer activity"/>
    <property type="evidence" value="ECO:0007669"/>
    <property type="project" value="TreeGrafter"/>
</dbReference>
<gene>
    <name evidence="2" type="ORF">FRY97_00300</name>
</gene>
<dbReference type="SUPFAM" id="SSF48452">
    <property type="entry name" value="TPR-like"/>
    <property type="match status" value="1"/>
</dbReference>
<protein>
    <recommendedName>
        <fullName evidence="1">TonB C-terminal domain-containing protein</fullName>
    </recommendedName>
</protein>
<comment type="caution">
    <text evidence="2">The sequence shown here is derived from an EMBL/GenBank/DDBJ whole genome shotgun (WGS) entry which is preliminary data.</text>
</comment>
<dbReference type="GO" id="GO:0055085">
    <property type="term" value="P:transmembrane transport"/>
    <property type="evidence" value="ECO:0007669"/>
    <property type="project" value="InterPro"/>
</dbReference>
<dbReference type="PANTHER" id="PTHR33446:SF2">
    <property type="entry name" value="PROTEIN TONB"/>
    <property type="match status" value="1"/>
</dbReference>
<evidence type="ECO:0000259" key="1">
    <source>
        <dbReference type="PROSITE" id="PS52015"/>
    </source>
</evidence>
<dbReference type="InterPro" id="IPR051045">
    <property type="entry name" value="TonB-dependent_transducer"/>
</dbReference>
<keyword evidence="3" id="KW-1185">Reference proteome</keyword>
<dbReference type="PANTHER" id="PTHR33446">
    <property type="entry name" value="PROTEIN TONB-RELATED"/>
    <property type="match status" value="1"/>
</dbReference>
<dbReference type="Gene3D" id="1.25.40.10">
    <property type="entry name" value="Tetratricopeptide repeat domain"/>
    <property type="match status" value="1"/>
</dbReference>
<evidence type="ECO:0000313" key="2">
    <source>
        <dbReference type="EMBL" id="TXB70180.1"/>
    </source>
</evidence>
<accession>A0A5C6S6Q7</accession>
<dbReference type="InterPro" id="IPR037682">
    <property type="entry name" value="TonB_C"/>
</dbReference>
<evidence type="ECO:0000313" key="3">
    <source>
        <dbReference type="Proteomes" id="UP000321580"/>
    </source>
</evidence>